<evidence type="ECO:0000313" key="5">
    <source>
        <dbReference type="Proteomes" id="UP000230002"/>
    </source>
</evidence>
<gene>
    <name evidence="4" type="ORF">GSI_08244</name>
</gene>
<dbReference type="PANTHER" id="PTHR19303">
    <property type="entry name" value="TRANSPOSON"/>
    <property type="match status" value="1"/>
</dbReference>
<feature type="domain" description="HTH CENPB-type" evidence="3">
    <location>
        <begin position="86"/>
        <end position="160"/>
    </location>
</feature>
<dbReference type="PANTHER" id="PTHR19303:SF74">
    <property type="entry name" value="POGO TRANSPOSABLE ELEMENT WITH KRAB DOMAIN"/>
    <property type="match status" value="1"/>
</dbReference>
<proteinExistence type="predicted"/>
<feature type="region of interest" description="Disordered" evidence="2">
    <location>
        <begin position="576"/>
        <end position="598"/>
    </location>
</feature>
<name>A0A2G8S7A0_9APHY</name>
<dbReference type="InterPro" id="IPR004875">
    <property type="entry name" value="DDE_SF_endonuclease_dom"/>
</dbReference>
<dbReference type="Proteomes" id="UP000230002">
    <property type="component" value="Unassembled WGS sequence"/>
</dbReference>
<feature type="compositionally biased region" description="Basic and acidic residues" evidence="2">
    <location>
        <begin position="669"/>
        <end position="683"/>
    </location>
</feature>
<dbReference type="Pfam" id="PF03221">
    <property type="entry name" value="HTH_Tnp_Tc5"/>
    <property type="match status" value="1"/>
</dbReference>
<dbReference type="EMBL" id="AYKW01000020">
    <property type="protein sequence ID" value="PIL29607.1"/>
    <property type="molecule type" value="Genomic_DNA"/>
</dbReference>
<evidence type="ECO:0000256" key="2">
    <source>
        <dbReference type="SAM" id="MobiDB-lite"/>
    </source>
</evidence>
<keyword evidence="5" id="KW-1185">Reference proteome</keyword>
<dbReference type="InterPro" id="IPR050863">
    <property type="entry name" value="CenT-Element_Derived"/>
</dbReference>
<comment type="caution">
    <text evidence="4">The sequence shown here is derived from an EMBL/GenBank/DDBJ whole genome shotgun (WGS) entry which is preliminary data.</text>
</comment>
<dbReference type="InterPro" id="IPR006600">
    <property type="entry name" value="HTH_CenpB_DNA-bd_dom"/>
</dbReference>
<organism evidence="4 5">
    <name type="scientific">Ganoderma sinense ZZ0214-1</name>
    <dbReference type="NCBI Taxonomy" id="1077348"/>
    <lineage>
        <taxon>Eukaryota</taxon>
        <taxon>Fungi</taxon>
        <taxon>Dikarya</taxon>
        <taxon>Basidiomycota</taxon>
        <taxon>Agaricomycotina</taxon>
        <taxon>Agaricomycetes</taxon>
        <taxon>Polyporales</taxon>
        <taxon>Polyporaceae</taxon>
        <taxon>Ganoderma</taxon>
    </lineage>
</organism>
<protein>
    <submittedName>
        <fullName evidence="4">Centromere protein B</fullName>
    </submittedName>
</protein>
<feature type="region of interest" description="Disordered" evidence="2">
    <location>
        <begin position="614"/>
        <end position="636"/>
    </location>
</feature>
<accession>A0A2G8S7A0</accession>
<reference evidence="4 5" key="1">
    <citation type="journal article" date="2015" name="Sci. Rep.">
        <title>Chromosome-level genome map provides insights into diverse defense mechanisms in the medicinal fungus Ganoderma sinense.</title>
        <authorList>
            <person name="Zhu Y."/>
            <person name="Xu J."/>
            <person name="Sun C."/>
            <person name="Zhou S."/>
            <person name="Xu H."/>
            <person name="Nelson D.R."/>
            <person name="Qian J."/>
            <person name="Song J."/>
            <person name="Luo H."/>
            <person name="Xiang L."/>
            <person name="Li Y."/>
            <person name="Xu Z."/>
            <person name="Ji A."/>
            <person name="Wang L."/>
            <person name="Lu S."/>
            <person name="Hayward A."/>
            <person name="Sun W."/>
            <person name="Li X."/>
            <person name="Schwartz D.C."/>
            <person name="Wang Y."/>
            <person name="Chen S."/>
        </authorList>
    </citation>
    <scope>NUCLEOTIDE SEQUENCE [LARGE SCALE GENOMIC DNA]</scope>
    <source>
        <strain evidence="4 5">ZZ0214-1</strain>
    </source>
</reference>
<dbReference type="GO" id="GO:0003677">
    <property type="term" value="F:DNA binding"/>
    <property type="evidence" value="ECO:0007669"/>
    <property type="project" value="UniProtKB-KW"/>
</dbReference>
<dbReference type="PROSITE" id="PS51253">
    <property type="entry name" value="HTH_CENPB"/>
    <property type="match status" value="1"/>
</dbReference>
<dbReference type="STRING" id="1077348.A0A2G8S7A0"/>
<dbReference type="Pfam" id="PF03184">
    <property type="entry name" value="DDE_1"/>
    <property type="match status" value="1"/>
</dbReference>
<dbReference type="GO" id="GO:0005634">
    <property type="term" value="C:nucleus"/>
    <property type="evidence" value="ECO:0007669"/>
    <property type="project" value="TreeGrafter"/>
</dbReference>
<evidence type="ECO:0000259" key="3">
    <source>
        <dbReference type="PROSITE" id="PS51253"/>
    </source>
</evidence>
<keyword evidence="1" id="KW-0238">DNA-binding</keyword>
<feature type="compositionally biased region" description="Acidic residues" evidence="2">
    <location>
        <begin position="707"/>
        <end position="724"/>
    </location>
</feature>
<feature type="region of interest" description="Disordered" evidence="2">
    <location>
        <begin position="669"/>
        <end position="724"/>
    </location>
</feature>
<sequence length="724" mass="82099">MPGRRPLSDTKKKQIEARLKAEWVEIAADRYNKGEIEQGASGTKRKSLQTVCDEVEAECYEKTKKRVRLATSTVSDRANGKQSIQAFNEQKRWLQADEEEIVVDFAIDCALRGFPLNHRRLKEHVDEICRARGVKDFPGEGVGQEWTYRFVERHSERLKPFWSRSLDTSRARAVNPHNHDEYFDLLEKTIKGADGEDEIAPECIYGMDETGIQEGVGLKERVLGPAGQKVQYQQRSGERENITVIATICADGSTIPPAVIFKAQAFQVKWKQNNPLKASLGYSPKGYTDGEIGVEWIKQFDKHTKEKAAGRRRLLLVDGHASHYTFAFLDYARKNKIHVLCYPSHSTHVYQGLDVVIFSPLKRAWSKARDNFERTKGPVNKTNFLEVYATAHREAFSPENIKAAFRKTGVVPLNRNTIPSTAMAPSLELSVRGTLPFPLQSSPVRAVSKLIKDAAAARRSMSASTSTHILPETPRTPTRVRTTLDVLTSTRAAYLLSPTPLPLHAAPPKYLVAPISPIRPSHIDLLARKPSTQLEHELQEALRDSDARYCALKEAVTNMQAASVLQGIYLDRVQEKMQSQEEEEGRPKKKGKLLGDGRPRLLDDDVFVAQVAEHENAQKKKEQEKTERKAEKERHTKALDEWKAACKARDERVKTQRELYREAMERWEKERALARTEQRKIGLEKPVLGKLEKQPERPKKRKAKEMDSDEGSEPEGDDADVYDN</sequence>
<dbReference type="AlphaFoldDB" id="A0A2G8S7A0"/>
<evidence type="ECO:0000313" key="4">
    <source>
        <dbReference type="EMBL" id="PIL29607.1"/>
    </source>
</evidence>
<evidence type="ECO:0000256" key="1">
    <source>
        <dbReference type="ARBA" id="ARBA00023125"/>
    </source>
</evidence>
<dbReference type="OrthoDB" id="2800589at2759"/>